<evidence type="ECO:0000256" key="4">
    <source>
        <dbReference type="ARBA" id="ARBA00021175"/>
    </source>
</evidence>
<dbReference type="GO" id="GO:0050584">
    <property type="term" value="F:linoleate 11-lipoxygenase activity"/>
    <property type="evidence" value="ECO:0007669"/>
    <property type="project" value="UniProtKB-EC"/>
</dbReference>
<comment type="cofactor">
    <cofactor evidence="2">
        <name>Mn(2+)</name>
        <dbReference type="ChEBI" id="CHEBI:29035"/>
    </cofactor>
</comment>
<evidence type="ECO:0000256" key="5">
    <source>
        <dbReference type="ARBA" id="ARBA00022723"/>
    </source>
</evidence>
<dbReference type="Gene3D" id="1.20.245.10">
    <property type="entry name" value="Lipoxygenase-1, Domain 5"/>
    <property type="match status" value="1"/>
</dbReference>
<evidence type="ECO:0000259" key="10">
    <source>
        <dbReference type="PROSITE" id="PS51393"/>
    </source>
</evidence>
<sequence>MIKSILASVLLATAAVQASPALTERGFENANNDDPYTLPNADRNARARAAAIDVKRQGWQYSEFPMGVAYYPTGTLANKTIAKDQETWLPPILEKSAAATKESVIALAAINSKGGFNKLEDYVNLYDGQWPEAFPEGPIPGILTNFTDDRTFSMMRLSAAPYRVKRVKPSDTLLFPVDDAAAITGLSLKQLQTQGRLFLQDFSEMKELDPTDKFGAGCQGYFYIHPKSGDFLPLAVRPLVKGRENSALVYTPKDSANDWMLAKMLLNQNDGWHTTWAHITQSHSAAEIPYLAAIRTLSDSHPVLVMLNRIEKTPWNIRPLLQNGVVAGAAPDSGPAYYAWTSLSGRAWANQVYASGETANFQSNYYRTFLENQGLINSPVGPKLKSFPFYDDVSVIVESIREFMTTFVNSYYASDSAVAKDSELQAWQRETVVAKVFDFPKSITSRRTLIDILTHQAYLGGVVHGVTSTNGAIGDTTSLPFAPAGFRQPIPTKKGVKDLMAFMPTPEGAVWQVVTYSAANRFSWKDTNETITYMFEDQAMLSKMTSQTRVAAQKFKSDMNAFSTEVRARKFDKDGLNRGMPFMWNVMDPNWAPYWSVV</sequence>
<dbReference type="GO" id="GO:0046872">
    <property type="term" value="F:metal ion binding"/>
    <property type="evidence" value="ECO:0007669"/>
    <property type="project" value="UniProtKB-KW"/>
</dbReference>
<evidence type="ECO:0000256" key="3">
    <source>
        <dbReference type="ARBA" id="ARBA00013178"/>
    </source>
</evidence>
<dbReference type="InterPro" id="IPR000907">
    <property type="entry name" value="LipOase"/>
</dbReference>
<dbReference type="Proteomes" id="UP000297716">
    <property type="component" value="Unassembled WGS sequence"/>
</dbReference>
<dbReference type="PROSITE" id="PS51393">
    <property type="entry name" value="LIPOXYGENASE_3"/>
    <property type="match status" value="1"/>
</dbReference>
<keyword evidence="8" id="KW-0464">Manganese</keyword>
<gene>
    <name evidence="11" type="ORF">E0Z10_g7349</name>
</gene>
<dbReference type="GO" id="GO:0034440">
    <property type="term" value="P:lipid oxidation"/>
    <property type="evidence" value="ECO:0007669"/>
    <property type="project" value="InterPro"/>
</dbReference>
<proteinExistence type="predicted"/>
<dbReference type="EC" id="1.13.11.45" evidence="3"/>
<keyword evidence="5" id="KW-0479">Metal-binding</keyword>
<feature type="chain" id="PRO_5021343307" description="Manganese lipoxygenase" evidence="9">
    <location>
        <begin position="19"/>
        <end position="598"/>
    </location>
</feature>
<evidence type="ECO:0000256" key="6">
    <source>
        <dbReference type="ARBA" id="ARBA00022964"/>
    </source>
</evidence>
<comment type="catalytic activity">
    <reaction evidence="1">
        <text>(9Z,12Z)-octadecadienoate + O2 = (11S)-hydroperoxy-(9Z,12Z)-octadecadienoate</text>
        <dbReference type="Rhea" id="RHEA:18993"/>
        <dbReference type="ChEBI" id="CHEBI:15379"/>
        <dbReference type="ChEBI" id="CHEBI:30245"/>
        <dbReference type="ChEBI" id="CHEBI:57467"/>
        <dbReference type="EC" id="1.13.11.45"/>
    </reaction>
</comment>
<name>A0A4Z0YVC7_9PEZI</name>
<dbReference type="Gene3D" id="3.10.450.60">
    <property type="match status" value="1"/>
</dbReference>
<dbReference type="AlphaFoldDB" id="A0A4Z0YVC7"/>
<dbReference type="SUPFAM" id="SSF48484">
    <property type="entry name" value="Lipoxigenase"/>
    <property type="match status" value="1"/>
</dbReference>
<evidence type="ECO:0000256" key="9">
    <source>
        <dbReference type="SAM" id="SignalP"/>
    </source>
</evidence>
<accession>A0A4Z0YVC7</accession>
<dbReference type="InterPro" id="IPR013819">
    <property type="entry name" value="LipOase_C"/>
</dbReference>
<evidence type="ECO:0000256" key="8">
    <source>
        <dbReference type="ARBA" id="ARBA00023211"/>
    </source>
</evidence>
<keyword evidence="12" id="KW-1185">Reference proteome</keyword>
<dbReference type="EMBL" id="SKBN01000170">
    <property type="protein sequence ID" value="TGJ81416.1"/>
    <property type="molecule type" value="Genomic_DNA"/>
</dbReference>
<comment type="caution">
    <text evidence="11">The sequence shown here is derived from an EMBL/GenBank/DDBJ whole genome shotgun (WGS) entry which is preliminary data.</text>
</comment>
<evidence type="ECO:0000313" key="11">
    <source>
        <dbReference type="EMBL" id="TGJ81416.1"/>
    </source>
</evidence>
<dbReference type="STRING" id="37992.A0A4Z0YVC7"/>
<evidence type="ECO:0000313" key="12">
    <source>
        <dbReference type="Proteomes" id="UP000297716"/>
    </source>
</evidence>
<evidence type="ECO:0000256" key="7">
    <source>
        <dbReference type="ARBA" id="ARBA00023002"/>
    </source>
</evidence>
<organism evidence="11 12">
    <name type="scientific">Xylaria hypoxylon</name>
    <dbReference type="NCBI Taxonomy" id="37992"/>
    <lineage>
        <taxon>Eukaryota</taxon>
        <taxon>Fungi</taxon>
        <taxon>Dikarya</taxon>
        <taxon>Ascomycota</taxon>
        <taxon>Pezizomycotina</taxon>
        <taxon>Sordariomycetes</taxon>
        <taxon>Xylariomycetidae</taxon>
        <taxon>Xylariales</taxon>
        <taxon>Xylariaceae</taxon>
        <taxon>Xylaria</taxon>
    </lineage>
</organism>
<keyword evidence="9" id="KW-0732">Signal</keyword>
<evidence type="ECO:0000256" key="1">
    <source>
        <dbReference type="ARBA" id="ARBA00000366"/>
    </source>
</evidence>
<reference evidence="11 12" key="1">
    <citation type="submission" date="2019-03" db="EMBL/GenBank/DDBJ databases">
        <title>Draft genome sequence of Xylaria hypoxylon DSM 108379, a ubiquitous saprotrophic-parasitic fungi on hardwood.</title>
        <authorList>
            <person name="Buettner E."/>
            <person name="Leonhardt S."/>
            <person name="Gebauer A.M."/>
            <person name="Liers C."/>
            <person name="Hofrichter M."/>
            <person name="Kellner H."/>
        </authorList>
    </citation>
    <scope>NUCLEOTIDE SEQUENCE [LARGE SCALE GENOMIC DNA]</scope>
    <source>
        <strain evidence="11 12">DSM 108379</strain>
    </source>
</reference>
<evidence type="ECO:0000256" key="2">
    <source>
        <dbReference type="ARBA" id="ARBA00001936"/>
    </source>
</evidence>
<dbReference type="OrthoDB" id="407298at2759"/>
<dbReference type="InterPro" id="IPR036226">
    <property type="entry name" value="LipOase_C_sf"/>
</dbReference>
<dbReference type="Pfam" id="PF00305">
    <property type="entry name" value="Lipoxygenase"/>
    <property type="match status" value="1"/>
</dbReference>
<feature type="signal peptide" evidence="9">
    <location>
        <begin position="1"/>
        <end position="18"/>
    </location>
</feature>
<dbReference type="PANTHER" id="PTHR11771">
    <property type="entry name" value="LIPOXYGENASE"/>
    <property type="match status" value="1"/>
</dbReference>
<keyword evidence="7" id="KW-0560">Oxidoreductase</keyword>
<dbReference type="GO" id="GO:0043651">
    <property type="term" value="P:linoleic acid metabolic process"/>
    <property type="evidence" value="ECO:0007669"/>
    <property type="project" value="UniProtKB-ARBA"/>
</dbReference>
<feature type="domain" description="Lipoxygenase" evidence="10">
    <location>
        <begin position="197"/>
        <end position="598"/>
    </location>
</feature>
<keyword evidence="6" id="KW-0223">Dioxygenase</keyword>
<protein>
    <recommendedName>
        <fullName evidence="4">Manganese lipoxygenase</fullName>
        <ecNumber evidence="3">1.13.11.45</ecNumber>
    </recommendedName>
</protein>